<evidence type="ECO:0000256" key="1">
    <source>
        <dbReference type="ARBA" id="ARBA00004496"/>
    </source>
</evidence>
<evidence type="ECO:0000256" key="10">
    <source>
        <dbReference type="ARBA" id="ARBA00066767"/>
    </source>
</evidence>
<dbReference type="NCBIfam" id="TIGR00667">
    <property type="entry name" value="aat"/>
    <property type="match status" value="1"/>
</dbReference>
<dbReference type="PANTHER" id="PTHR30098:SF2">
    <property type="entry name" value="LEUCYL_PHENYLALANYL-TRNA--PROTEIN TRANSFERASE"/>
    <property type="match status" value="1"/>
</dbReference>
<keyword evidence="4 15" id="KW-0012">Acyltransferase</keyword>
<accession>A0A558CNT0</accession>
<evidence type="ECO:0000313" key="17">
    <source>
        <dbReference type="EMBL" id="TVT50424.1"/>
    </source>
</evidence>
<organism evidence="17 18">
    <name type="scientific">Sedimenticola thiotaurini</name>
    <dbReference type="NCBI Taxonomy" id="1543721"/>
    <lineage>
        <taxon>Bacteria</taxon>
        <taxon>Pseudomonadati</taxon>
        <taxon>Pseudomonadota</taxon>
        <taxon>Gammaproteobacteria</taxon>
        <taxon>Chromatiales</taxon>
        <taxon>Sedimenticolaceae</taxon>
        <taxon>Sedimenticola</taxon>
    </lineage>
</organism>
<proteinExistence type="inferred from homology"/>
<dbReference type="Gene3D" id="3.40.630.70">
    <property type="entry name" value="Leucyl/phenylalanyl-tRNA-protein transferase, C-terminal domain"/>
    <property type="match status" value="1"/>
</dbReference>
<evidence type="ECO:0000256" key="11">
    <source>
        <dbReference type="ARBA" id="ARBA00074372"/>
    </source>
</evidence>
<sequence length="234" mass="26307">MISLLDPDNPHQPFPPVSTAETDPDGLLAVGGDLSPIRLLNAYEQGIFPWYSDEQPILWWSPNPRTVLFPDQIKISKSLKKSLRNRRYTFKFDKAFSEVIRHCAMPQAGREETWITEEMMTAYIQLHHLGFAHSAEVWEEDRLVGGLYGVAIGRVFFGESMFSLTRDASKIALVHLANTLSEQGFGVIDCQVYTAHLVSLGAQEIDRSDFVQLLSHFCKQTGNVGSWCGGIHQP</sequence>
<evidence type="ECO:0000256" key="16">
    <source>
        <dbReference type="SAM" id="MobiDB-lite"/>
    </source>
</evidence>
<dbReference type="InterPro" id="IPR016181">
    <property type="entry name" value="Acyl_CoA_acyltransferase"/>
</dbReference>
<evidence type="ECO:0000256" key="2">
    <source>
        <dbReference type="ARBA" id="ARBA00022490"/>
    </source>
</evidence>
<comment type="subcellular location">
    <subcellularLocation>
        <location evidence="1 15">Cytoplasm</location>
    </subcellularLocation>
</comment>
<evidence type="ECO:0000256" key="6">
    <source>
        <dbReference type="ARBA" id="ARBA00050652"/>
    </source>
</evidence>
<dbReference type="SUPFAM" id="SSF55729">
    <property type="entry name" value="Acyl-CoA N-acyltransferases (Nat)"/>
    <property type="match status" value="1"/>
</dbReference>
<name>A0A558CNT0_9GAMM</name>
<dbReference type="GO" id="GO:0005737">
    <property type="term" value="C:cytoplasm"/>
    <property type="evidence" value="ECO:0007669"/>
    <property type="project" value="UniProtKB-SubCell"/>
</dbReference>
<dbReference type="EC" id="2.3.2.6" evidence="10 15"/>
<dbReference type="EMBL" id="VMRY01000107">
    <property type="protein sequence ID" value="TVT50424.1"/>
    <property type="molecule type" value="Genomic_DNA"/>
</dbReference>
<evidence type="ECO:0000256" key="13">
    <source>
        <dbReference type="ARBA" id="ARBA00077165"/>
    </source>
</evidence>
<comment type="similarity">
    <text evidence="9 15">Belongs to the L/F-transferase family.</text>
</comment>
<evidence type="ECO:0000256" key="15">
    <source>
        <dbReference type="HAMAP-Rule" id="MF_00688"/>
    </source>
</evidence>
<dbReference type="InterPro" id="IPR004616">
    <property type="entry name" value="Leu/Phe-tRNA_Trfase"/>
</dbReference>
<gene>
    <name evidence="15" type="primary">aat</name>
    <name evidence="17" type="ORF">FHK82_16455</name>
</gene>
<reference evidence="17 18" key="1">
    <citation type="submission" date="2019-07" db="EMBL/GenBank/DDBJ databases">
        <title>The pathways for chlorine oxyanion respiration interact through the shared metabolite chlorate.</title>
        <authorList>
            <person name="Barnum T.P."/>
            <person name="Cheng Y."/>
            <person name="Hill K.A."/>
            <person name="Lucas L.N."/>
            <person name="Carlson H.K."/>
            <person name="Coates J.D."/>
        </authorList>
    </citation>
    <scope>NUCLEOTIDE SEQUENCE [LARGE SCALE GENOMIC DNA]</scope>
    <source>
        <strain evidence="17">BK-3</strain>
    </source>
</reference>
<dbReference type="Proteomes" id="UP000317355">
    <property type="component" value="Unassembled WGS sequence"/>
</dbReference>
<evidence type="ECO:0000256" key="12">
    <source>
        <dbReference type="ARBA" id="ARBA00077136"/>
    </source>
</evidence>
<keyword evidence="3 15" id="KW-0808">Transferase</keyword>
<dbReference type="Pfam" id="PF03588">
    <property type="entry name" value="Leu_Phe_trans"/>
    <property type="match status" value="1"/>
</dbReference>
<evidence type="ECO:0000256" key="3">
    <source>
        <dbReference type="ARBA" id="ARBA00022679"/>
    </source>
</evidence>
<dbReference type="AlphaFoldDB" id="A0A558CNT0"/>
<dbReference type="InterPro" id="IPR042221">
    <property type="entry name" value="Leu/Phe-tRNA_Trfase_N"/>
</dbReference>
<dbReference type="GO" id="GO:0008914">
    <property type="term" value="F:leucyl-tRNA--protein transferase activity"/>
    <property type="evidence" value="ECO:0007669"/>
    <property type="project" value="UniProtKB-UniRule"/>
</dbReference>
<evidence type="ECO:0000256" key="5">
    <source>
        <dbReference type="ARBA" id="ARBA00050607"/>
    </source>
</evidence>
<dbReference type="InterPro" id="IPR042203">
    <property type="entry name" value="Leu/Phe-tRNA_Trfase_C"/>
</dbReference>
<dbReference type="FunFam" id="3.30.70.3550:FF:000001">
    <property type="entry name" value="Leucyl/phenylalanyl-tRNA--protein transferase"/>
    <property type="match status" value="1"/>
</dbReference>
<dbReference type="Gene3D" id="3.30.70.3550">
    <property type="entry name" value="Leucyl/phenylalanyl-tRNA-protein transferase, N-terminal domain"/>
    <property type="match status" value="1"/>
</dbReference>
<comment type="catalytic activity">
    <reaction evidence="6 15">
        <text>N-terminal L-arginyl-[protein] + L-leucyl-tRNA(Leu) = N-terminal L-leucyl-L-arginyl-[protein] + tRNA(Leu) + H(+)</text>
        <dbReference type="Rhea" id="RHEA:50416"/>
        <dbReference type="Rhea" id="RHEA-COMP:9613"/>
        <dbReference type="Rhea" id="RHEA-COMP:9622"/>
        <dbReference type="Rhea" id="RHEA-COMP:12672"/>
        <dbReference type="Rhea" id="RHEA-COMP:12673"/>
        <dbReference type="ChEBI" id="CHEBI:15378"/>
        <dbReference type="ChEBI" id="CHEBI:64719"/>
        <dbReference type="ChEBI" id="CHEBI:78442"/>
        <dbReference type="ChEBI" id="CHEBI:78494"/>
        <dbReference type="ChEBI" id="CHEBI:133044"/>
        <dbReference type="EC" id="2.3.2.6"/>
    </reaction>
</comment>
<comment type="catalytic activity">
    <reaction evidence="7 15">
        <text>N-terminal L-lysyl-[protein] + L-leucyl-tRNA(Leu) = N-terminal L-leucyl-L-lysyl-[protein] + tRNA(Leu) + H(+)</text>
        <dbReference type="Rhea" id="RHEA:12340"/>
        <dbReference type="Rhea" id="RHEA-COMP:9613"/>
        <dbReference type="Rhea" id="RHEA-COMP:9622"/>
        <dbReference type="Rhea" id="RHEA-COMP:12670"/>
        <dbReference type="Rhea" id="RHEA-COMP:12671"/>
        <dbReference type="ChEBI" id="CHEBI:15378"/>
        <dbReference type="ChEBI" id="CHEBI:65249"/>
        <dbReference type="ChEBI" id="CHEBI:78442"/>
        <dbReference type="ChEBI" id="CHEBI:78494"/>
        <dbReference type="ChEBI" id="CHEBI:133043"/>
        <dbReference type="EC" id="2.3.2.6"/>
    </reaction>
</comment>
<dbReference type="HAMAP" id="MF_00688">
    <property type="entry name" value="Leu_Phe_trans"/>
    <property type="match status" value="1"/>
</dbReference>
<dbReference type="FunFam" id="3.40.630.70:FF:000001">
    <property type="entry name" value="Leucyl/phenylalanyl-tRNA--protein transferase"/>
    <property type="match status" value="1"/>
</dbReference>
<evidence type="ECO:0000256" key="8">
    <source>
        <dbReference type="ARBA" id="ARBA00054043"/>
    </source>
</evidence>
<dbReference type="PANTHER" id="PTHR30098">
    <property type="entry name" value="LEUCYL/PHENYLALANYL-TRNA--PROTEIN TRANSFERASE"/>
    <property type="match status" value="1"/>
</dbReference>
<comment type="catalytic activity">
    <reaction evidence="5 15">
        <text>L-phenylalanyl-tRNA(Phe) + an N-terminal L-alpha-aminoacyl-[protein] = an N-terminal L-phenylalanyl-L-alpha-aminoacyl-[protein] + tRNA(Phe)</text>
        <dbReference type="Rhea" id="RHEA:43632"/>
        <dbReference type="Rhea" id="RHEA-COMP:9668"/>
        <dbReference type="Rhea" id="RHEA-COMP:9699"/>
        <dbReference type="Rhea" id="RHEA-COMP:10636"/>
        <dbReference type="Rhea" id="RHEA-COMP:10637"/>
        <dbReference type="ChEBI" id="CHEBI:78442"/>
        <dbReference type="ChEBI" id="CHEBI:78531"/>
        <dbReference type="ChEBI" id="CHEBI:78597"/>
        <dbReference type="ChEBI" id="CHEBI:83561"/>
        <dbReference type="EC" id="2.3.2.6"/>
    </reaction>
</comment>
<protein>
    <recommendedName>
        <fullName evidence="11 15">Leucyl/phenylalanyl-tRNA--protein transferase</fullName>
        <ecNumber evidence="10 15">2.3.2.6</ecNumber>
    </recommendedName>
    <alternativeName>
        <fullName evidence="12 15">L/F-transferase</fullName>
    </alternativeName>
    <alternativeName>
        <fullName evidence="13 15">Leucyltransferase</fullName>
    </alternativeName>
    <alternativeName>
        <fullName evidence="14 15">Phenyalanyltransferase</fullName>
    </alternativeName>
</protein>
<comment type="function">
    <text evidence="8 15">Functions in the N-end rule pathway of protein degradation where it conjugates Leu, Phe and, less efficiently, Met from aminoacyl-tRNAs to the N-termini of proteins containing an N-terminal arginine or lysine.</text>
</comment>
<keyword evidence="2 15" id="KW-0963">Cytoplasm</keyword>
<evidence type="ECO:0000256" key="4">
    <source>
        <dbReference type="ARBA" id="ARBA00023315"/>
    </source>
</evidence>
<dbReference type="GO" id="GO:0030163">
    <property type="term" value="P:protein catabolic process"/>
    <property type="evidence" value="ECO:0007669"/>
    <property type="project" value="UniProtKB-UniRule"/>
</dbReference>
<evidence type="ECO:0000313" key="18">
    <source>
        <dbReference type="Proteomes" id="UP000317355"/>
    </source>
</evidence>
<evidence type="ECO:0000256" key="9">
    <source>
        <dbReference type="ARBA" id="ARBA00061535"/>
    </source>
</evidence>
<evidence type="ECO:0000256" key="14">
    <source>
        <dbReference type="ARBA" id="ARBA00083640"/>
    </source>
</evidence>
<evidence type="ECO:0000256" key="7">
    <source>
        <dbReference type="ARBA" id="ARBA00051538"/>
    </source>
</evidence>
<feature type="region of interest" description="Disordered" evidence="16">
    <location>
        <begin position="1"/>
        <end position="25"/>
    </location>
</feature>
<comment type="caution">
    <text evidence="17">The sequence shown here is derived from an EMBL/GenBank/DDBJ whole genome shotgun (WGS) entry which is preliminary data.</text>
</comment>